<protein>
    <recommendedName>
        <fullName evidence="1">DUF4942 domain-containing protein</fullName>
    </recommendedName>
</protein>
<reference evidence="2" key="1">
    <citation type="journal article" date="2015" name="Nature">
        <title>Complex archaea that bridge the gap between prokaryotes and eukaryotes.</title>
        <authorList>
            <person name="Spang A."/>
            <person name="Saw J.H."/>
            <person name="Jorgensen S.L."/>
            <person name="Zaremba-Niedzwiedzka K."/>
            <person name="Martijn J."/>
            <person name="Lind A.E."/>
            <person name="van Eijk R."/>
            <person name="Schleper C."/>
            <person name="Guy L."/>
            <person name="Ettema T.J."/>
        </authorList>
    </citation>
    <scope>NUCLEOTIDE SEQUENCE</scope>
</reference>
<sequence length="78" mass="8987">MDNAFSLLDGKGTAKPRAENSALSNIEAACENKLRECETDYFKFKWYKNGNMHLLFKRMDLVNKMNQIAGENLIKDEI</sequence>
<dbReference type="Pfam" id="PF13708">
    <property type="entry name" value="DUF4942"/>
    <property type="match status" value="1"/>
</dbReference>
<gene>
    <name evidence="2" type="ORF">LCGC14_1355480</name>
</gene>
<evidence type="ECO:0000259" key="1">
    <source>
        <dbReference type="Pfam" id="PF13708"/>
    </source>
</evidence>
<dbReference type="AlphaFoldDB" id="A0A0F9MQ25"/>
<name>A0A0F9MQ25_9ZZZZ</name>
<proteinExistence type="predicted"/>
<accession>A0A0F9MQ25</accession>
<dbReference type="InterPro" id="IPR031339">
    <property type="entry name" value="DUF4942"/>
</dbReference>
<dbReference type="EMBL" id="LAZR01008418">
    <property type="protein sequence ID" value="KKM78890.1"/>
    <property type="molecule type" value="Genomic_DNA"/>
</dbReference>
<feature type="domain" description="DUF4942" evidence="1">
    <location>
        <begin position="2"/>
        <end position="72"/>
    </location>
</feature>
<evidence type="ECO:0000313" key="2">
    <source>
        <dbReference type="EMBL" id="KKM78890.1"/>
    </source>
</evidence>
<comment type="caution">
    <text evidence="2">The sequence shown here is derived from an EMBL/GenBank/DDBJ whole genome shotgun (WGS) entry which is preliminary data.</text>
</comment>
<organism evidence="2">
    <name type="scientific">marine sediment metagenome</name>
    <dbReference type="NCBI Taxonomy" id="412755"/>
    <lineage>
        <taxon>unclassified sequences</taxon>
        <taxon>metagenomes</taxon>
        <taxon>ecological metagenomes</taxon>
    </lineage>
</organism>